<dbReference type="Gene3D" id="1.10.287.950">
    <property type="entry name" value="Methyl-accepting chemotaxis protein"/>
    <property type="match status" value="1"/>
</dbReference>
<dbReference type="SUPFAM" id="SSF58104">
    <property type="entry name" value="Methyl-accepting chemotaxis protein (MCP) signaling domain"/>
    <property type="match status" value="1"/>
</dbReference>
<organism evidence="8 9">
    <name type="scientific">Thermithiobacillus plumbiphilus</name>
    <dbReference type="NCBI Taxonomy" id="1729899"/>
    <lineage>
        <taxon>Bacteria</taxon>
        <taxon>Pseudomonadati</taxon>
        <taxon>Pseudomonadota</taxon>
        <taxon>Acidithiobacillia</taxon>
        <taxon>Acidithiobacillales</taxon>
        <taxon>Thermithiobacillaceae</taxon>
        <taxon>Thermithiobacillus</taxon>
    </lineage>
</organism>
<evidence type="ECO:0000256" key="5">
    <source>
        <dbReference type="SAM" id="Phobius"/>
    </source>
</evidence>
<evidence type="ECO:0000313" key="9">
    <source>
        <dbReference type="Proteomes" id="UP001446205"/>
    </source>
</evidence>
<feature type="domain" description="Methyl-accepting transducer" evidence="6">
    <location>
        <begin position="253"/>
        <end position="489"/>
    </location>
</feature>
<feature type="coiled-coil region" evidence="4">
    <location>
        <begin position="66"/>
        <end position="93"/>
    </location>
</feature>
<proteinExistence type="inferred from homology"/>
<evidence type="ECO:0000259" key="6">
    <source>
        <dbReference type="PROSITE" id="PS50111"/>
    </source>
</evidence>
<dbReference type="PANTHER" id="PTHR32089">
    <property type="entry name" value="METHYL-ACCEPTING CHEMOTAXIS PROTEIN MCPB"/>
    <property type="match status" value="1"/>
</dbReference>
<evidence type="ECO:0000256" key="4">
    <source>
        <dbReference type="SAM" id="Coils"/>
    </source>
</evidence>
<name>A0ABU9D7B7_9PROT</name>
<sequence>MSIQQKLRLLTLATLACLLLVMGLSAMSLYQLRQHFADYQSREALVSSLTEIKAVALAVARLDPILPQSREQLRAADQQVRQLSRRISQHTATPAEQQLSRQIQAGWRQYVTDFGQVLDIAADNPADALSMPEALYAERLQPLLGQIDGWTQQHQSRRQAAENRVTDALRQILWIVLVPLALASVIIVVFQTGLNRNLRRRMQELHAAIEELQRGNLGRHLPEGKADEFGQMARDVNGFVAELASVLKETGGMAGNTRDTAHTLGNMAESMRQGSQDQLDRILQTNTALEEMSGTIREVAQSAGSAADAARQASQLVASGSEAGQHTVLVLDRIHDAVTSASKTLQQLTATLGQIDSVTALIQDIADQTNLLALNAAIEAARAGPQGRGFAVVADEVRKLAERTAASTGDISRLVHGIQGGTAEVTQRMLVASQEATSGTAQGRQMKDLLTRLDKEMTMVRTLMDQIAVATEEQSAVSREMSGHMAETARITESTQARFTATQAATQELLNNAGRLQASIGHFKLT</sequence>
<dbReference type="Pfam" id="PF00015">
    <property type="entry name" value="MCPsignal"/>
    <property type="match status" value="1"/>
</dbReference>
<comment type="similarity">
    <text evidence="2">Belongs to the methyl-accepting chemotaxis (MCP) protein family.</text>
</comment>
<keyword evidence="1 3" id="KW-0807">Transducer</keyword>
<evidence type="ECO:0000256" key="3">
    <source>
        <dbReference type="PROSITE-ProRule" id="PRU00284"/>
    </source>
</evidence>
<protein>
    <submittedName>
        <fullName evidence="8">Methyl-accepting chemotaxis protein</fullName>
    </submittedName>
</protein>
<evidence type="ECO:0000256" key="1">
    <source>
        <dbReference type="ARBA" id="ARBA00023224"/>
    </source>
</evidence>
<dbReference type="SMART" id="SM00304">
    <property type="entry name" value="HAMP"/>
    <property type="match status" value="1"/>
</dbReference>
<keyword evidence="5" id="KW-0472">Membrane</keyword>
<dbReference type="InterPro" id="IPR004090">
    <property type="entry name" value="Chemotax_Me-accpt_rcpt"/>
</dbReference>
<keyword evidence="5" id="KW-0812">Transmembrane</keyword>
<dbReference type="PROSITE" id="PS50885">
    <property type="entry name" value="HAMP"/>
    <property type="match status" value="1"/>
</dbReference>
<reference evidence="8 9" key="1">
    <citation type="submission" date="2024-04" db="EMBL/GenBank/DDBJ databases">
        <authorList>
            <person name="Abashina T."/>
            <person name="Shaikin A."/>
        </authorList>
    </citation>
    <scope>NUCLEOTIDE SEQUENCE [LARGE SCALE GENOMIC DNA]</scope>
    <source>
        <strain evidence="8 9">AAFK</strain>
    </source>
</reference>
<keyword evidence="4" id="KW-0175">Coiled coil</keyword>
<evidence type="ECO:0000256" key="2">
    <source>
        <dbReference type="ARBA" id="ARBA00029447"/>
    </source>
</evidence>
<dbReference type="InterPro" id="IPR003660">
    <property type="entry name" value="HAMP_dom"/>
</dbReference>
<comment type="caution">
    <text evidence="8">The sequence shown here is derived from an EMBL/GenBank/DDBJ whole genome shotgun (WGS) entry which is preliminary data.</text>
</comment>
<keyword evidence="5" id="KW-1133">Transmembrane helix</keyword>
<dbReference type="PRINTS" id="PR00260">
    <property type="entry name" value="CHEMTRNSDUCR"/>
</dbReference>
<keyword evidence="9" id="KW-1185">Reference proteome</keyword>
<dbReference type="CDD" id="cd06225">
    <property type="entry name" value="HAMP"/>
    <property type="match status" value="1"/>
</dbReference>
<accession>A0ABU9D7B7</accession>
<dbReference type="SMART" id="SM00283">
    <property type="entry name" value="MA"/>
    <property type="match status" value="1"/>
</dbReference>
<dbReference type="Proteomes" id="UP001446205">
    <property type="component" value="Unassembled WGS sequence"/>
</dbReference>
<evidence type="ECO:0000313" key="8">
    <source>
        <dbReference type="EMBL" id="MEK8089419.1"/>
    </source>
</evidence>
<evidence type="ECO:0000259" key="7">
    <source>
        <dbReference type="PROSITE" id="PS50885"/>
    </source>
</evidence>
<dbReference type="InterPro" id="IPR004089">
    <property type="entry name" value="MCPsignal_dom"/>
</dbReference>
<dbReference type="Pfam" id="PF00672">
    <property type="entry name" value="HAMP"/>
    <property type="match status" value="1"/>
</dbReference>
<gene>
    <name evidence="8" type="ORF">WOB96_06525</name>
</gene>
<dbReference type="CDD" id="cd11386">
    <property type="entry name" value="MCP_signal"/>
    <property type="match status" value="1"/>
</dbReference>
<dbReference type="RefSeq" id="WP_341370478.1">
    <property type="nucleotide sequence ID" value="NZ_JBBPCO010000005.1"/>
</dbReference>
<feature type="domain" description="HAMP" evidence="7">
    <location>
        <begin position="196"/>
        <end position="248"/>
    </location>
</feature>
<dbReference type="PROSITE" id="PS50111">
    <property type="entry name" value="CHEMOTAXIS_TRANSDUC_2"/>
    <property type="match status" value="1"/>
</dbReference>
<feature type="transmembrane region" description="Helical" evidence="5">
    <location>
        <begin position="172"/>
        <end position="194"/>
    </location>
</feature>
<dbReference type="EMBL" id="JBBPCO010000005">
    <property type="protein sequence ID" value="MEK8089419.1"/>
    <property type="molecule type" value="Genomic_DNA"/>
</dbReference>
<dbReference type="PANTHER" id="PTHR32089:SF112">
    <property type="entry name" value="LYSOZYME-LIKE PROTEIN-RELATED"/>
    <property type="match status" value="1"/>
</dbReference>